<feature type="compositionally biased region" description="Polar residues" evidence="1">
    <location>
        <begin position="33"/>
        <end position="47"/>
    </location>
</feature>
<name>A0AAD9J7L2_9ANNE</name>
<protein>
    <recommendedName>
        <fullName evidence="4">FLYWCH-type domain-containing protein</fullName>
    </recommendedName>
</protein>
<evidence type="ECO:0000313" key="3">
    <source>
        <dbReference type="Proteomes" id="UP001208570"/>
    </source>
</evidence>
<dbReference type="AlphaFoldDB" id="A0AAD9J7L2"/>
<dbReference type="EMBL" id="JAODUP010000567">
    <property type="protein sequence ID" value="KAK2147155.1"/>
    <property type="molecule type" value="Genomic_DNA"/>
</dbReference>
<sequence length="350" mass="38633">MKRLEKRLKMLQPTVPEDSIQLRNAEAAGPKQKNPTGGTTKFNNPTPTGKRDLYIRRVSRDNGPDDIKAFLLKISVTGLPDAMTNDILGGTTSQDLENAARNASTDGMTSAAKTGPSVNDMTTLDIDLELIQTTILQREIPITKPRNIRWRCVQRTTDCKATLTITLVNDDPKLDAAHNHDPCDTKVAAFKCRSQMKQQAKQSFDKPSQIMTQAMSEIDVTARVELEELALTTGPDPQQFLVYDNGRYTDSRIIIFGASDTLSTAETWFMDGNHAVAPTGICQLYVIHCPLGNTAVSTLYPLLQRKSQESSDNLLQAIVDMRSEFHHDPDPTTVAIDLEIAMLCAVSCIL</sequence>
<evidence type="ECO:0000256" key="1">
    <source>
        <dbReference type="SAM" id="MobiDB-lite"/>
    </source>
</evidence>
<evidence type="ECO:0000313" key="2">
    <source>
        <dbReference type="EMBL" id="KAK2147155.1"/>
    </source>
</evidence>
<dbReference type="Proteomes" id="UP001208570">
    <property type="component" value="Unassembled WGS sequence"/>
</dbReference>
<proteinExistence type="predicted"/>
<reference evidence="2" key="1">
    <citation type="journal article" date="2023" name="Mol. Biol. Evol.">
        <title>Third-Generation Sequencing Reveals the Adaptive Role of the Epigenome in Three Deep-Sea Polychaetes.</title>
        <authorList>
            <person name="Perez M."/>
            <person name="Aroh O."/>
            <person name="Sun Y."/>
            <person name="Lan Y."/>
            <person name="Juniper S.K."/>
            <person name="Young C.R."/>
            <person name="Angers B."/>
            <person name="Qian P.Y."/>
        </authorList>
    </citation>
    <scope>NUCLEOTIDE SEQUENCE</scope>
    <source>
        <strain evidence="2">P08H-3</strain>
    </source>
</reference>
<organism evidence="2 3">
    <name type="scientific">Paralvinella palmiformis</name>
    <dbReference type="NCBI Taxonomy" id="53620"/>
    <lineage>
        <taxon>Eukaryota</taxon>
        <taxon>Metazoa</taxon>
        <taxon>Spiralia</taxon>
        <taxon>Lophotrochozoa</taxon>
        <taxon>Annelida</taxon>
        <taxon>Polychaeta</taxon>
        <taxon>Sedentaria</taxon>
        <taxon>Canalipalpata</taxon>
        <taxon>Terebellida</taxon>
        <taxon>Terebelliformia</taxon>
        <taxon>Alvinellidae</taxon>
        <taxon>Paralvinella</taxon>
    </lineage>
</organism>
<keyword evidence="3" id="KW-1185">Reference proteome</keyword>
<evidence type="ECO:0008006" key="4">
    <source>
        <dbReference type="Google" id="ProtNLM"/>
    </source>
</evidence>
<gene>
    <name evidence="2" type="ORF">LSH36_567g01057</name>
</gene>
<comment type="caution">
    <text evidence="2">The sequence shown here is derived from an EMBL/GenBank/DDBJ whole genome shotgun (WGS) entry which is preliminary data.</text>
</comment>
<feature type="region of interest" description="Disordered" evidence="1">
    <location>
        <begin position="13"/>
        <end position="50"/>
    </location>
</feature>
<dbReference type="Gene3D" id="2.20.25.240">
    <property type="match status" value="1"/>
</dbReference>
<accession>A0AAD9J7L2</accession>